<evidence type="ECO:0000313" key="3">
    <source>
        <dbReference type="EMBL" id="EEG78259.1"/>
    </source>
</evidence>
<sequence>MKKAVLLVGHGSRRAEANEALVYLADLLKKKRPETEMSYGYLQFAQPDLPAALEALDKKGIEEVAVVPVFLYEGIHIREDIPEVLAEEQKKRPHMRLVQAPVLGIDERMADIVLDRVDQGLRG</sequence>
<proteinExistence type="predicted"/>
<dbReference type="OrthoDB" id="9797895at2"/>
<protein>
    <submittedName>
        <fullName evidence="3">Cobalamin (Vitamin B12) biosynthesis CbiX protein</fullName>
    </submittedName>
</protein>
<dbReference type="Gene3D" id="3.40.50.1400">
    <property type="match status" value="1"/>
</dbReference>
<dbReference type="Pfam" id="PF01903">
    <property type="entry name" value="CbiX"/>
    <property type="match status" value="1"/>
</dbReference>
<dbReference type="STRING" id="555088.DealDRAFT_0674"/>
<dbReference type="RefSeq" id="WP_008514876.1">
    <property type="nucleotide sequence ID" value="NZ_ACJM01000003.1"/>
</dbReference>
<name>C0GDW5_DETAL</name>
<evidence type="ECO:0000313" key="4">
    <source>
        <dbReference type="Proteomes" id="UP000006443"/>
    </source>
</evidence>
<organism evidence="3 4">
    <name type="scientific">Dethiobacter alkaliphilus AHT 1</name>
    <dbReference type="NCBI Taxonomy" id="555088"/>
    <lineage>
        <taxon>Bacteria</taxon>
        <taxon>Bacillati</taxon>
        <taxon>Bacillota</taxon>
        <taxon>Dethiobacteria</taxon>
        <taxon>Dethiobacterales</taxon>
        <taxon>Dethiobacteraceae</taxon>
        <taxon>Dethiobacter</taxon>
    </lineage>
</organism>
<dbReference type="PANTHER" id="PTHR33542">
    <property type="entry name" value="SIROHYDROCHLORIN FERROCHELATASE, CHLOROPLASTIC"/>
    <property type="match status" value="1"/>
</dbReference>
<dbReference type="InterPro" id="IPR002762">
    <property type="entry name" value="CbiX-like"/>
</dbReference>
<keyword evidence="1" id="KW-0479">Metal-binding</keyword>
<keyword evidence="4" id="KW-1185">Reference proteome</keyword>
<gene>
    <name evidence="3" type="ORF">DealDRAFT_0674</name>
</gene>
<evidence type="ECO:0000256" key="2">
    <source>
        <dbReference type="ARBA" id="ARBA00023239"/>
    </source>
</evidence>
<dbReference type="InterPro" id="IPR050963">
    <property type="entry name" value="Sirohydro_Cobaltochel/CbiX"/>
</dbReference>
<dbReference type="GO" id="GO:0016829">
    <property type="term" value="F:lyase activity"/>
    <property type="evidence" value="ECO:0007669"/>
    <property type="project" value="UniProtKB-KW"/>
</dbReference>
<reference evidence="3 4" key="1">
    <citation type="submission" date="2009-02" db="EMBL/GenBank/DDBJ databases">
        <title>Sequencing of the draft genome and assembly of Dethiobacter alkaliphilus AHT 1.</title>
        <authorList>
            <consortium name="US DOE Joint Genome Institute (JGI-PGF)"/>
            <person name="Lucas S."/>
            <person name="Copeland A."/>
            <person name="Lapidus A."/>
            <person name="Glavina del Rio T."/>
            <person name="Dalin E."/>
            <person name="Tice H."/>
            <person name="Bruce D."/>
            <person name="Goodwin L."/>
            <person name="Pitluck S."/>
            <person name="Larimer F."/>
            <person name="Land M.L."/>
            <person name="Hauser L."/>
            <person name="Muyzer G."/>
        </authorList>
    </citation>
    <scope>NUCLEOTIDE SEQUENCE [LARGE SCALE GENOMIC DNA]</scope>
    <source>
        <strain evidence="3 4">AHT 1</strain>
    </source>
</reference>
<comment type="caution">
    <text evidence="3">The sequence shown here is derived from an EMBL/GenBank/DDBJ whole genome shotgun (WGS) entry which is preliminary data.</text>
</comment>
<dbReference type="eggNOG" id="COG2138">
    <property type="taxonomic scope" value="Bacteria"/>
</dbReference>
<dbReference type="CDD" id="cd03416">
    <property type="entry name" value="CbiX_SirB_N"/>
    <property type="match status" value="1"/>
</dbReference>
<dbReference type="Proteomes" id="UP000006443">
    <property type="component" value="Unassembled WGS sequence"/>
</dbReference>
<dbReference type="SUPFAM" id="SSF53800">
    <property type="entry name" value="Chelatase"/>
    <property type="match status" value="1"/>
</dbReference>
<dbReference type="PANTHER" id="PTHR33542:SF3">
    <property type="entry name" value="SIROHYDROCHLORIN FERROCHELATASE, CHLOROPLASTIC"/>
    <property type="match status" value="1"/>
</dbReference>
<evidence type="ECO:0000256" key="1">
    <source>
        <dbReference type="ARBA" id="ARBA00022723"/>
    </source>
</evidence>
<dbReference type="EMBL" id="ACJM01000003">
    <property type="protein sequence ID" value="EEG78259.1"/>
    <property type="molecule type" value="Genomic_DNA"/>
</dbReference>
<dbReference type="AlphaFoldDB" id="C0GDW5"/>
<dbReference type="GO" id="GO:0046872">
    <property type="term" value="F:metal ion binding"/>
    <property type="evidence" value="ECO:0007669"/>
    <property type="project" value="UniProtKB-KW"/>
</dbReference>
<keyword evidence="2" id="KW-0456">Lyase</keyword>
<accession>C0GDW5</accession>